<keyword evidence="5" id="KW-0479">Metal-binding</keyword>
<dbReference type="EMBL" id="OZ037944">
    <property type="protein sequence ID" value="CAL1695771.1"/>
    <property type="molecule type" value="Genomic_DNA"/>
</dbReference>
<feature type="compositionally biased region" description="Low complexity" evidence="9">
    <location>
        <begin position="395"/>
        <end position="412"/>
    </location>
</feature>
<dbReference type="InterPro" id="IPR020084">
    <property type="entry name" value="NUDIX_hydrolase_CS"/>
</dbReference>
<evidence type="ECO:0000256" key="3">
    <source>
        <dbReference type="ARBA" id="ARBA00005279"/>
    </source>
</evidence>
<evidence type="ECO:0000313" key="12">
    <source>
        <dbReference type="Proteomes" id="UP001497453"/>
    </source>
</evidence>
<evidence type="ECO:0000256" key="1">
    <source>
        <dbReference type="ARBA" id="ARBA00001936"/>
    </source>
</evidence>
<organism evidence="11 12">
    <name type="scientific">Somion occarium</name>
    <dbReference type="NCBI Taxonomy" id="3059160"/>
    <lineage>
        <taxon>Eukaryota</taxon>
        <taxon>Fungi</taxon>
        <taxon>Dikarya</taxon>
        <taxon>Basidiomycota</taxon>
        <taxon>Agaricomycotina</taxon>
        <taxon>Agaricomycetes</taxon>
        <taxon>Polyporales</taxon>
        <taxon>Cerrenaceae</taxon>
        <taxon>Somion</taxon>
    </lineage>
</organism>
<feature type="region of interest" description="Disordered" evidence="9">
    <location>
        <begin position="378"/>
        <end position="467"/>
    </location>
</feature>
<dbReference type="InterPro" id="IPR007722">
    <property type="entry name" value="DCP2_BoxA"/>
</dbReference>
<evidence type="ECO:0000256" key="7">
    <source>
        <dbReference type="ARBA" id="ARBA00022884"/>
    </source>
</evidence>
<dbReference type="SUPFAM" id="SSF55811">
    <property type="entry name" value="Nudix"/>
    <property type="match status" value="1"/>
</dbReference>
<dbReference type="PROSITE" id="PS51462">
    <property type="entry name" value="NUDIX"/>
    <property type="match status" value="1"/>
</dbReference>
<dbReference type="InterPro" id="IPR000086">
    <property type="entry name" value="NUDIX_hydrolase_dom"/>
</dbReference>
<proteinExistence type="inferred from homology"/>
<reference evidence="12" key="1">
    <citation type="submission" date="2024-04" db="EMBL/GenBank/DDBJ databases">
        <authorList>
            <person name="Shaw F."/>
            <person name="Minotto A."/>
        </authorList>
    </citation>
    <scope>NUCLEOTIDE SEQUENCE [LARGE SCALE GENOMIC DNA]</scope>
</reference>
<comment type="similarity">
    <text evidence="3">Belongs to the Nudix hydrolase family. DCP2 subfamily.</text>
</comment>
<dbReference type="InterPro" id="IPR044099">
    <property type="entry name" value="Dcp2_NUDIX"/>
</dbReference>
<gene>
    <name evidence="11" type="ORF">GFSPODELE1_LOCUS892</name>
</gene>
<evidence type="ECO:0000256" key="9">
    <source>
        <dbReference type="SAM" id="MobiDB-lite"/>
    </source>
</evidence>
<comment type="subcellular location">
    <subcellularLocation>
        <location evidence="2">Cytoplasm</location>
    </subcellularLocation>
</comment>
<dbReference type="InterPro" id="IPR036189">
    <property type="entry name" value="DCP2_BoxA_sf"/>
</dbReference>
<dbReference type="SUPFAM" id="SSF140586">
    <property type="entry name" value="Dcp2 domain-like"/>
    <property type="match status" value="1"/>
</dbReference>
<accession>A0ABP1CJC4</accession>
<dbReference type="Pfam" id="PF00293">
    <property type="entry name" value="NUDIX"/>
    <property type="match status" value="1"/>
</dbReference>
<evidence type="ECO:0000256" key="2">
    <source>
        <dbReference type="ARBA" id="ARBA00004496"/>
    </source>
</evidence>
<evidence type="ECO:0000256" key="4">
    <source>
        <dbReference type="ARBA" id="ARBA00022490"/>
    </source>
</evidence>
<keyword evidence="4" id="KW-0963">Cytoplasm</keyword>
<dbReference type="Gene3D" id="3.90.79.10">
    <property type="entry name" value="Nucleoside Triphosphate Pyrophosphohydrolase"/>
    <property type="match status" value="1"/>
</dbReference>
<evidence type="ECO:0000256" key="5">
    <source>
        <dbReference type="ARBA" id="ARBA00022723"/>
    </source>
</evidence>
<keyword evidence="12" id="KW-1185">Reference proteome</keyword>
<comment type="cofactor">
    <cofactor evidence="1">
        <name>Mn(2+)</name>
        <dbReference type="ChEBI" id="CHEBI:29035"/>
    </cofactor>
</comment>
<evidence type="ECO:0000256" key="8">
    <source>
        <dbReference type="ARBA" id="ARBA00023211"/>
    </source>
</evidence>
<keyword evidence="6" id="KW-0378">Hydrolase</keyword>
<dbReference type="SMART" id="SM01125">
    <property type="entry name" value="DCP2"/>
    <property type="match status" value="1"/>
</dbReference>
<dbReference type="CDD" id="cd03672">
    <property type="entry name" value="NUDIX_Dcp2p_Nudt20"/>
    <property type="match status" value="1"/>
</dbReference>
<feature type="region of interest" description="Disordered" evidence="9">
    <location>
        <begin position="1"/>
        <end position="20"/>
    </location>
</feature>
<feature type="compositionally biased region" description="Low complexity" evidence="9">
    <location>
        <begin position="301"/>
        <end position="310"/>
    </location>
</feature>
<keyword evidence="7" id="KW-0694">RNA-binding</keyword>
<dbReference type="Pfam" id="PF05026">
    <property type="entry name" value="DCP2"/>
    <property type="match status" value="1"/>
</dbReference>
<feature type="region of interest" description="Disordered" evidence="9">
    <location>
        <begin position="262"/>
        <end position="330"/>
    </location>
</feature>
<dbReference type="PROSITE" id="PS00893">
    <property type="entry name" value="NUDIX_BOX"/>
    <property type="match status" value="1"/>
</dbReference>
<protein>
    <recommendedName>
        <fullName evidence="10">Nudix hydrolase domain-containing protein</fullName>
    </recommendedName>
</protein>
<feature type="compositionally biased region" description="Basic and acidic residues" evidence="9">
    <location>
        <begin position="274"/>
        <end position="286"/>
    </location>
</feature>
<dbReference type="PANTHER" id="PTHR23114:SF17">
    <property type="entry name" value="M7GPPPN-MRNA HYDROLASE"/>
    <property type="match status" value="1"/>
</dbReference>
<sequence>MACSSSSSPEMSAPRSRSHTEHFSLQDKLHEVLEDLSSRFILNLPDEELASLERVCFQVEQAHWYYEDFIREQDDRLPTMSLKKFSNSLFHVCPLLSHWGDDHEQTFQNFMAYKTRVPVCGAIMLNETWDKCLLVKGWKSTSAWSFPKGKINEQEPRHRCAVREVLEETGFDLGECINPEDAVEVSIREQTIALYIVPNVPESYPFETRTRKEISKISWFKLTDLPTWKRNKAVPGKFYLITPFIGPLRAFIRDRKPRNLHRRTIKHPVPCAEPEVHLSSDEDARGTTDVQSSHINDHGAQESSSQASSADNGEPQTPSPLYSEPPVSTYKPEADVQQDIDLQNVDPNLARLLTSLSISASVTPMEGDVSKVISDSAQAVPLPPSTPLSHSGTLRTSHSSRTPSVVPRSVQPSPSPSLRTASRQAHAVPPPNIPLGSEHSTSRNEPVIPTSPTSPTSRRAGGMSVETSPYFSRPAIASTIPKQMKYHAMLEHVAKESQRMTPKLERQGFVPPSPGSIFPAGPPVQSASIPSHATTFGNPSALYTSNPSGRPPPHHNIPSSASTLQFADPLTVRPRTSNTFHPIPYSNHLSRASMNDGQLRSIMSGPRPPTAQAAFPPPQPFLRPPPPGMYHPSMNGSRLHPAQAPLHVVPPHAQFRNLGAHPVSPLSPHYAPPRPNPAGNAQLLSILNTPNIARAAPAVAPSFANRA</sequence>
<dbReference type="Proteomes" id="UP001497453">
    <property type="component" value="Chromosome 1"/>
</dbReference>
<feature type="compositionally biased region" description="Low complexity" evidence="9">
    <location>
        <begin position="1"/>
        <end position="15"/>
    </location>
</feature>
<keyword evidence="8" id="KW-0464">Manganese</keyword>
<evidence type="ECO:0000256" key="6">
    <source>
        <dbReference type="ARBA" id="ARBA00022801"/>
    </source>
</evidence>
<dbReference type="InterPro" id="IPR015797">
    <property type="entry name" value="NUDIX_hydrolase-like_dom_sf"/>
</dbReference>
<feature type="domain" description="Nudix hydrolase" evidence="10">
    <location>
        <begin position="115"/>
        <end position="244"/>
    </location>
</feature>
<dbReference type="PANTHER" id="PTHR23114">
    <property type="entry name" value="M7GPPPN-MRNA HYDROLASE"/>
    <property type="match status" value="1"/>
</dbReference>
<evidence type="ECO:0000313" key="11">
    <source>
        <dbReference type="EMBL" id="CAL1695771.1"/>
    </source>
</evidence>
<dbReference type="Gene3D" id="1.10.10.1050">
    <property type="entry name" value="Dcp2, box A domain"/>
    <property type="match status" value="1"/>
</dbReference>
<evidence type="ECO:0000259" key="10">
    <source>
        <dbReference type="PROSITE" id="PS51462"/>
    </source>
</evidence>
<name>A0ABP1CJC4_9APHY</name>